<keyword evidence="2" id="KW-0472">Membrane</keyword>
<dbReference type="EMBL" id="MU006567">
    <property type="protein sequence ID" value="KAF2748990.1"/>
    <property type="molecule type" value="Genomic_DNA"/>
</dbReference>
<gene>
    <name evidence="3" type="ORF">M011DRAFT_475742</name>
</gene>
<dbReference type="OrthoDB" id="4021778at2759"/>
<evidence type="ECO:0000256" key="1">
    <source>
        <dbReference type="SAM" id="MobiDB-lite"/>
    </source>
</evidence>
<protein>
    <recommendedName>
        <fullName evidence="5">Integral membrane protein</fullName>
    </recommendedName>
</protein>
<dbReference type="PANTHER" id="PTHR12459">
    <property type="entry name" value="TRANSMEMBRANE PROTEIN 135-RELATED"/>
    <property type="match status" value="1"/>
</dbReference>
<evidence type="ECO:0000313" key="3">
    <source>
        <dbReference type="EMBL" id="KAF2748990.1"/>
    </source>
</evidence>
<sequence length="511" mass="56946">MAARIVSSNPRLQLLGPCMNAYILALLLCTGPRIATVLVSLGKGKLGPREIARQLLALIRHEAAPHRFPASCATLVGGSTLLQIPIRALLAAVLPTSARPALNTRQHRRVVAFVAALISASLSFRLLNSVPSSARLQQANPPNEHEDGTSHLIDPFKDPPEPRPDYLDHAEPNASSLSRVDLAGRTMDLTLFAAVRALDIVVTAGWKRLSPSRSRKLRVVRKVAPTALFCFSAATIMHAWFYTPLRLPRAYNRWISAAAELDQRLLTVLRHARYGNFIYGKDTGMAPLLGSMCRDYGFPEVWGDPCKTVPVPCELVHMGQGPNCEKHALWRFWRGWFFAARMYAPLKLFVLVRQAIQHRRSWGKYRLEALPPTLLRALIEVARNSAFLGAFISFFYYGVCLSRTRLGPKVFSSKTVTPQMWDSGLCVLAGSLLCGPSILVEQAKKRMEILLFVLPRAAAVWFPRRYLIQHRWKEQLAFSLSAALILTAAQEDPRLVRGMLGRLLGKLLKVD</sequence>
<organism evidence="3 4">
    <name type="scientific">Sporormia fimetaria CBS 119925</name>
    <dbReference type="NCBI Taxonomy" id="1340428"/>
    <lineage>
        <taxon>Eukaryota</taxon>
        <taxon>Fungi</taxon>
        <taxon>Dikarya</taxon>
        <taxon>Ascomycota</taxon>
        <taxon>Pezizomycotina</taxon>
        <taxon>Dothideomycetes</taxon>
        <taxon>Pleosporomycetidae</taxon>
        <taxon>Pleosporales</taxon>
        <taxon>Sporormiaceae</taxon>
        <taxon>Sporormia</taxon>
    </lineage>
</organism>
<feature type="region of interest" description="Disordered" evidence="1">
    <location>
        <begin position="135"/>
        <end position="170"/>
    </location>
</feature>
<dbReference type="PANTHER" id="PTHR12459:SF15">
    <property type="entry name" value="TRANSMEMBRANE PROTEIN 135"/>
    <property type="match status" value="1"/>
</dbReference>
<dbReference type="InterPro" id="IPR026749">
    <property type="entry name" value="Tmem135"/>
</dbReference>
<feature type="transmembrane region" description="Helical" evidence="2">
    <location>
        <begin position="223"/>
        <end position="242"/>
    </location>
</feature>
<feature type="compositionally biased region" description="Basic and acidic residues" evidence="1">
    <location>
        <begin position="143"/>
        <end position="170"/>
    </location>
</feature>
<feature type="transmembrane region" description="Helical" evidence="2">
    <location>
        <begin position="20"/>
        <end position="41"/>
    </location>
</feature>
<keyword evidence="4" id="KW-1185">Reference proteome</keyword>
<keyword evidence="2" id="KW-1133">Transmembrane helix</keyword>
<dbReference type="AlphaFoldDB" id="A0A6A6VHD1"/>
<dbReference type="Proteomes" id="UP000799440">
    <property type="component" value="Unassembled WGS sequence"/>
</dbReference>
<evidence type="ECO:0000313" key="4">
    <source>
        <dbReference type="Proteomes" id="UP000799440"/>
    </source>
</evidence>
<evidence type="ECO:0000256" key="2">
    <source>
        <dbReference type="SAM" id="Phobius"/>
    </source>
</evidence>
<keyword evidence="2" id="KW-0812">Transmembrane</keyword>
<proteinExistence type="predicted"/>
<name>A0A6A6VHD1_9PLEO</name>
<reference evidence="3" key="1">
    <citation type="journal article" date="2020" name="Stud. Mycol.">
        <title>101 Dothideomycetes genomes: a test case for predicting lifestyles and emergence of pathogens.</title>
        <authorList>
            <person name="Haridas S."/>
            <person name="Albert R."/>
            <person name="Binder M."/>
            <person name="Bloem J."/>
            <person name="Labutti K."/>
            <person name="Salamov A."/>
            <person name="Andreopoulos B."/>
            <person name="Baker S."/>
            <person name="Barry K."/>
            <person name="Bills G."/>
            <person name="Bluhm B."/>
            <person name="Cannon C."/>
            <person name="Castanera R."/>
            <person name="Culley D."/>
            <person name="Daum C."/>
            <person name="Ezra D."/>
            <person name="Gonzalez J."/>
            <person name="Henrissat B."/>
            <person name="Kuo A."/>
            <person name="Liang C."/>
            <person name="Lipzen A."/>
            <person name="Lutzoni F."/>
            <person name="Magnuson J."/>
            <person name="Mondo S."/>
            <person name="Nolan M."/>
            <person name="Ohm R."/>
            <person name="Pangilinan J."/>
            <person name="Park H.-J."/>
            <person name="Ramirez L."/>
            <person name="Alfaro M."/>
            <person name="Sun H."/>
            <person name="Tritt A."/>
            <person name="Yoshinaga Y."/>
            <person name="Zwiers L.-H."/>
            <person name="Turgeon B."/>
            <person name="Goodwin S."/>
            <person name="Spatafora J."/>
            <person name="Crous P."/>
            <person name="Grigoriev I."/>
        </authorList>
    </citation>
    <scope>NUCLEOTIDE SEQUENCE</scope>
    <source>
        <strain evidence="3">CBS 119925</strain>
    </source>
</reference>
<accession>A0A6A6VHD1</accession>
<evidence type="ECO:0008006" key="5">
    <source>
        <dbReference type="Google" id="ProtNLM"/>
    </source>
</evidence>